<dbReference type="STRING" id="198092.SAMN02745194_03316"/>
<accession>A0A1M6M1J8</accession>
<keyword evidence="3" id="KW-1185">Reference proteome</keyword>
<proteinExistence type="predicted"/>
<reference evidence="2 3" key="1">
    <citation type="submission" date="2016-11" db="EMBL/GenBank/DDBJ databases">
        <authorList>
            <person name="Jaros S."/>
            <person name="Januszkiewicz K."/>
            <person name="Wedrychowicz H."/>
        </authorList>
    </citation>
    <scope>NUCLEOTIDE SEQUENCE [LARGE SCALE GENOMIC DNA]</scope>
    <source>
        <strain evidence="2 3">DSM 14916</strain>
    </source>
</reference>
<dbReference type="Proteomes" id="UP000184387">
    <property type="component" value="Unassembled WGS sequence"/>
</dbReference>
<feature type="transmembrane region" description="Helical" evidence="1">
    <location>
        <begin position="32"/>
        <end position="50"/>
    </location>
</feature>
<name>A0A1M6M1J8_9PROT</name>
<keyword evidence="1" id="KW-0812">Transmembrane</keyword>
<dbReference type="OrthoDB" id="7273496at2"/>
<feature type="transmembrane region" description="Helical" evidence="1">
    <location>
        <begin position="62"/>
        <end position="83"/>
    </location>
</feature>
<evidence type="ECO:0000313" key="3">
    <source>
        <dbReference type="Proteomes" id="UP000184387"/>
    </source>
</evidence>
<keyword evidence="1" id="KW-0472">Membrane</keyword>
<dbReference type="AlphaFoldDB" id="A0A1M6M1J8"/>
<evidence type="ECO:0000313" key="2">
    <source>
        <dbReference type="EMBL" id="SHJ77334.1"/>
    </source>
</evidence>
<sequence>MLRTFSLVGMAAQAEGRRLKAKANATARSVAFYAAAGLMGLAAFVMLHVLGWHAARNSFGPVLSALIVMLADLVIAGILVFLASRNTKPREEMEAEAVRNVALTGAAQSAVSGFTTQAAPLMALGGIALAALWPKLRGGRRM</sequence>
<dbReference type="RefSeq" id="WP_073136706.1">
    <property type="nucleotide sequence ID" value="NZ_FQZF01000020.1"/>
</dbReference>
<organism evidence="2 3">
    <name type="scientific">Muricoccus roseus</name>
    <dbReference type="NCBI Taxonomy" id="198092"/>
    <lineage>
        <taxon>Bacteria</taxon>
        <taxon>Pseudomonadati</taxon>
        <taxon>Pseudomonadota</taxon>
        <taxon>Alphaproteobacteria</taxon>
        <taxon>Acetobacterales</taxon>
        <taxon>Roseomonadaceae</taxon>
        <taxon>Muricoccus</taxon>
    </lineage>
</organism>
<evidence type="ECO:0000256" key="1">
    <source>
        <dbReference type="SAM" id="Phobius"/>
    </source>
</evidence>
<protein>
    <recommendedName>
        <fullName evidence="4">Holin-X, holin superfamily III</fullName>
    </recommendedName>
</protein>
<evidence type="ECO:0008006" key="4">
    <source>
        <dbReference type="Google" id="ProtNLM"/>
    </source>
</evidence>
<gene>
    <name evidence="2" type="ORF">SAMN02745194_03316</name>
</gene>
<keyword evidence="1" id="KW-1133">Transmembrane helix</keyword>
<dbReference type="EMBL" id="FQZF01000020">
    <property type="protein sequence ID" value="SHJ77334.1"/>
    <property type="molecule type" value="Genomic_DNA"/>
</dbReference>